<protein>
    <submittedName>
        <fullName evidence="1">Uncharacterized protein</fullName>
    </submittedName>
</protein>
<dbReference type="RefSeq" id="WP_003374384.1">
    <property type="nucleotide sequence ID" value="NZ_JACBBA010000003.1"/>
</dbReference>
<proteinExistence type="predicted"/>
<evidence type="ECO:0000313" key="1">
    <source>
        <dbReference type="EMBL" id="NFV25703.1"/>
    </source>
</evidence>
<name>A0A6B4JMF5_CLOBO</name>
<organism evidence="1 2">
    <name type="scientific">Clostridium botulinum</name>
    <dbReference type="NCBI Taxonomy" id="1491"/>
    <lineage>
        <taxon>Bacteria</taxon>
        <taxon>Bacillati</taxon>
        <taxon>Bacillota</taxon>
        <taxon>Clostridia</taxon>
        <taxon>Eubacteriales</taxon>
        <taxon>Clostridiaceae</taxon>
        <taxon>Clostridium</taxon>
    </lineage>
</organism>
<comment type="caution">
    <text evidence="1">The sequence shown here is derived from an EMBL/GenBank/DDBJ whole genome shotgun (WGS) entry which is preliminary data.</text>
</comment>
<accession>A0A6B4JMF5</accession>
<evidence type="ECO:0000313" key="2">
    <source>
        <dbReference type="Proteomes" id="UP000486903"/>
    </source>
</evidence>
<dbReference type="EMBL" id="SXFB01000003">
    <property type="protein sequence ID" value="NFV25703.1"/>
    <property type="molecule type" value="Genomic_DNA"/>
</dbReference>
<dbReference type="AlphaFoldDB" id="A0A6B4JMF5"/>
<dbReference type="Proteomes" id="UP000486903">
    <property type="component" value="Unassembled WGS sequence"/>
</dbReference>
<sequence length="115" mass="13358">MISINNTDFKLDLSANGTLQNLKDEIFVCNKCMREVDFMNLSDEDKIIRKETIMYVSLDRILGEGAADKIFKDVINPDICISVIKQFNKEIIKQYSNLKGIVIRFPIERRKLNKN</sequence>
<gene>
    <name evidence="1" type="ORF">FDG31_05895</name>
</gene>
<reference evidence="1 2" key="1">
    <citation type="submission" date="2019-04" db="EMBL/GenBank/DDBJ databases">
        <title>Genome sequencing of Clostridium botulinum Groups I-IV and Clostridium butyricum.</title>
        <authorList>
            <person name="Brunt J."/>
            <person name="Van Vliet A.H.M."/>
            <person name="Stringer S.C."/>
            <person name="Carter A.T."/>
            <person name="Peck M.W."/>
        </authorList>
    </citation>
    <scope>NUCLEOTIDE SEQUENCE [LARGE SCALE GENOMIC DNA]</scope>
    <source>
        <strain evidence="1 2">BL81</strain>
    </source>
</reference>